<evidence type="ECO:0000313" key="9">
    <source>
        <dbReference type="RefSeq" id="XP_033459793.1"/>
    </source>
</evidence>
<sequence>MQQPTPDRKPPVSGNTPIDQRATIQQQTPASFPQISDTTDYSAFNFPNPYAIDQTYTEPSLVENLGQEQTVGFNTNNGPISSTDLVRRGRHQNGPQEQWTGVVDATEQSQEEDEEDLNMKVAMAKRDPQGKRKQIPPFVQKLSSFLDSGNTALIRWSDDGRSFIVLDEDEFARTLIPELFKHSNYASFVRQLNMYGFHKTVNITDGSLRQSEKARKGVKPPSMYSHPYFRKNRPDLLWLIQKPAGKSTAKRKREGADSDDDSPGPDSKAHVDVGTGGGSDLTSIPRNEMASVRQELSKLQQQQELISRMISHIKSQNEQFYRQATAFQALHDRHENSINAILTFLATFYNRSLDGHAGQNLVNMFSGQTQNNQTHGSVVEEFPEPATSSSGHVQRYTKRPQLLLTGPSASSPHVPTGNLTAEPNSARPSSSPSAAGVKREGRSSMTPQSPGNSGGRRSETPVIKTSASPPNQLPESDQMMSLIKSVNATNANDTSTNTPTFDFSSALDHYQNANGNSPLTPQQRDDMLALINQHGGQGAGSNNENNALVSPNPPAMPDLAHFKQTQQQLEMLTNMQKRQDAKVQDLQRRLQPLSPTGSIPGLQETENANPFDAIGAEYDPNAFLNFDNWNDNSLGLEGAVPSTNPFDPGNYSTDFNWDGYDDSGATDGMFQTTNTTLPLVDRPATDEDGKIENMSSGVPTPNVADQISGGYTGASQQFAETGESKSSHKRQKTGG</sequence>
<dbReference type="GO" id="GO:0005634">
    <property type="term" value="C:nucleus"/>
    <property type="evidence" value="ECO:0007669"/>
    <property type="project" value="UniProtKB-SubCell"/>
</dbReference>
<dbReference type="Proteomes" id="UP000504637">
    <property type="component" value="Unplaced"/>
</dbReference>
<evidence type="ECO:0000256" key="1">
    <source>
        <dbReference type="ARBA" id="ARBA00004123"/>
    </source>
</evidence>
<keyword evidence="8" id="KW-1185">Reference proteome</keyword>
<comment type="subcellular location">
    <subcellularLocation>
        <location evidence="1">Nucleus</location>
    </subcellularLocation>
</comment>
<feature type="domain" description="HSF-type DNA-binding" evidence="7">
    <location>
        <begin position="134"/>
        <end position="243"/>
    </location>
</feature>
<dbReference type="FunFam" id="1.10.10.10:FF:000173">
    <property type="entry name" value="Heat shock transcription factor Hsf1"/>
    <property type="match status" value="1"/>
</dbReference>
<feature type="compositionally biased region" description="Low complexity" evidence="6">
    <location>
        <begin position="423"/>
        <end position="435"/>
    </location>
</feature>
<accession>A0A6J3M7C6</accession>
<evidence type="ECO:0000256" key="2">
    <source>
        <dbReference type="ARBA" id="ARBA00006403"/>
    </source>
</evidence>
<dbReference type="PANTHER" id="PTHR10015">
    <property type="entry name" value="HEAT SHOCK TRANSCRIPTION FACTOR"/>
    <property type="match status" value="1"/>
</dbReference>
<proteinExistence type="inferred from homology"/>
<protein>
    <recommendedName>
        <fullName evidence="7">HSF-type DNA-binding domain-containing protein</fullName>
    </recommendedName>
</protein>
<dbReference type="RefSeq" id="XP_033459793.1">
    <property type="nucleotide sequence ID" value="XM_033608445.1"/>
</dbReference>
<dbReference type="SUPFAM" id="SSF46785">
    <property type="entry name" value="Winged helix' DNA-binding domain"/>
    <property type="match status" value="1"/>
</dbReference>
<gene>
    <name evidence="9" type="ORF">K489DRAFT_431418</name>
</gene>
<dbReference type="AlphaFoldDB" id="A0A6J3M7C6"/>
<feature type="compositionally biased region" description="Polar residues" evidence="6">
    <location>
        <begin position="367"/>
        <end position="376"/>
    </location>
</feature>
<feature type="region of interest" description="Disordered" evidence="6">
    <location>
        <begin position="1"/>
        <end position="40"/>
    </location>
</feature>
<dbReference type="PANTHER" id="PTHR10015:SF427">
    <property type="entry name" value="HEAT SHOCK FACTOR PROTEIN"/>
    <property type="match status" value="1"/>
</dbReference>
<feature type="region of interest" description="Disordered" evidence="6">
    <location>
        <begin position="679"/>
        <end position="735"/>
    </location>
</feature>
<evidence type="ECO:0000313" key="8">
    <source>
        <dbReference type="Proteomes" id="UP000504637"/>
    </source>
</evidence>
<name>A0A6J3M7C6_9PEZI</name>
<evidence type="ECO:0000256" key="6">
    <source>
        <dbReference type="SAM" id="MobiDB-lite"/>
    </source>
</evidence>
<reference evidence="9" key="3">
    <citation type="submission" date="2025-08" db="UniProtKB">
        <authorList>
            <consortium name="RefSeq"/>
        </authorList>
    </citation>
    <scope>IDENTIFICATION</scope>
    <source>
        <strain evidence="9">CBS 342.82</strain>
    </source>
</reference>
<feature type="region of interest" description="Disordered" evidence="6">
    <location>
        <begin position="244"/>
        <end position="284"/>
    </location>
</feature>
<dbReference type="OrthoDB" id="60033at2759"/>
<evidence type="ECO:0000256" key="4">
    <source>
        <dbReference type="ARBA" id="ARBA00023242"/>
    </source>
</evidence>
<dbReference type="SMART" id="SM00415">
    <property type="entry name" value="HSF"/>
    <property type="match status" value="1"/>
</dbReference>
<dbReference type="GO" id="GO:0043565">
    <property type="term" value="F:sequence-specific DNA binding"/>
    <property type="evidence" value="ECO:0007669"/>
    <property type="project" value="InterPro"/>
</dbReference>
<feature type="compositionally biased region" description="Polar residues" evidence="6">
    <location>
        <begin position="13"/>
        <end position="40"/>
    </location>
</feature>
<comment type="similarity">
    <text evidence="2 5">Belongs to the HSF family.</text>
</comment>
<evidence type="ECO:0000256" key="5">
    <source>
        <dbReference type="RuleBase" id="RU004020"/>
    </source>
</evidence>
<keyword evidence="3" id="KW-0238">DNA-binding</keyword>
<dbReference type="PRINTS" id="PR00056">
    <property type="entry name" value="HSFDOMAIN"/>
</dbReference>
<evidence type="ECO:0000259" key="7">
    <source>
        <dbReference type="SMART" id="SM00415"/>
    </source>
</evidence>
<dbReference type="GO" id="GO:0003700">
    <property type="term" value="F:DNA-binding transcription factor activity"/>
    <property type="evidence" value="ECO:0007669"/>
    <property type="project" value="InterPro"/>
</dbReference>
<dbReference type="Gene3D" id="1.10.10.10">
    <property type="entry name" value="Winged helix-like DNA-binding domain superfamily/Winged helix DNA-binding domain"/>
    <property type="match status" value="1"/>
</dbReference>
<feature type="compositionally biased region" description="Polar residues" evidence="6">
    <location>
        <begin position="407"/>
        <end position="422"/>
    </location>
</feature>
<dbReference type="InterPro" id="IPR036390">
    <property type="entry name" value="WH_DNA-bd_sf"/>
</dbReference>
<reference evidence="9" key="2">
    <citation type="submission" date="2020-04" db="EMBL/GenBank/DDBJ databases">
        <authorList>
            <consortium name="NCBI Genome Project"/>
        </authorList>
    </citation>
    <scope>NUCLEOTIDE SEQUENCE</scope>
    <source>
        <strain evidence="9">CBS 342.82</strain>
    </source>
</reference>
<dbReference type="GeneID" id="54366245"/>
<dbReference type="InterPro" id="IPR036388">
    <property type="entry name" value="WH-like_DNA-bd_sf"/>
</dbReference>
<feature type="region of interest" description="Disordered" evidence="6">
    <location>
        <begin position="367"/>
        <end position="476"/>
    </location>
</feature>
<organism evidence="9">
    <name type="scientific">Dissoconium aciculare CBS 342.82</name>
    <dbReference type="NCBI Taxonomy" id="1314786"/>
    <lineage>
        <taxon>Eukaryota</taxon>
        <taxon>Fungi</taxon>
        <taxon>Dikarya</taxon>
        <taxon>Ascomycota</taxon>
        <taxon>Pezizomycotina</taxon>
        <taxon>Dothideomycetes</taxon>
        <taxon>Dothideomycetidae</taxon>
        <taxon>Mycosphaerellales</taxon>
        <taxon>Dissoconiaceae</taxon>
        <taxon>Dissoconium</taxon>
    </lineage>
</organism>
<keyword evidence="4" id="KW-0539">Nucleus</keyword>
<dbReference type="InterPro" id="IPR000232">
    <property type="entry name" value="HSF_DNA-bd"/>
</dbReference>
<dbReference type="Pfam" id="PF00447">
    <property type="entry name" value="HSF_DNA-bind"/>
    <property type="match status" value="1"/>
</dbReference>
<evidence type="ECO:0000256" key="3">
    <source>
        <dbReference type="ARBA" id="ARBA00023125"/>
    </source>
</evidence>
<feature type="compositionally biased region" description="Basic and acidic residues" evidence="6">
    <location>
        <begin position="1"/>
        <end position="10"/>
    </location>
</feature>
<feature type="compositionally biased region" description="Polar residues" evidence="6">
    <location>
        <begin position="693"/>
        <end position="705"/>
    </location>
</feature>
<reference evidence="9" key="1">
    <citation type="submission" date="2020-01" db="EMBL/GenBank/DDBJ databases">
        <authorList>
            <consortium name="DOE Joint Genome Institute"/>
            <person name="Haridas S."/>
            <person name="Albert R."/>
            <person name="Binder M."/>
            <person name="Bloem J."/>
            <person name="Labutti K."/>
            <person name="Salamov A."/>
            <person name="Andreopoulos B."/>
            <person name="Baker S.E."/>
            <person name="Barry K."/>
            <person name="Bills G."/>
            <person name="Bluhm B.H."/>
            <person name="Cannon C."/>
            <person name="Castanera R."/>
            <person name="Culley D.E."/>
            <person name="Daum C."/>
            <person name="Ezra D."/>
            <person name="Gonzalez J.B."/>
            <person name="Henrissat B."/>
            <person name="Kuo A."/>
            <person name="Liang C."/>
            <person name="Lipzen A."/>
            <person name="Lutzoni F."/>
            <person name="Magnuson J."/>
            <person name="Mondo S."/>
            <person name="Nolan M."/>
            <person name="Ohm R."/>
            <person name="Pangilinan J."/>
            <person name="Park H.-J."/>
            <person name="Ramirez L."/>
            <person name="Alfaro M."/>
            <person name="Sun H."/>
            <person name="Tritt A."/>
            <person name="Yoshinaga Y."/>
            <person name="Zwiers L.-H."/>
            <person name="Turgeon B.G."/>
            <person name="Goodwin S.B."/>
            <person name="Spatafora J.W."/>
            <person name="Crous P.W."/>
            <person name="Grigoriev I.V."/>
        </authorList>
    </citation>
    <scope>NUCLEOTIDE SEQUENCE</scope>
    <source>
        <strain evidence="9">CBS 342.82</strain>
    </source>
</reference>
<feature type="compositionally biased region" description="Polar residues" evidence="6">
    <location>
        <begin position="463"/>
        <end position="476"/>
    </location>
</feature>